<organism evidence="10 11">
    <name type="scientific">Arachidicoccus rhizosphaerae</name>
    <dbReference type="NCBI Taxonomy" id="551991"/>
    <lineage>
        <taxon>Bacteria</taxon>
        <taxon>Pseudomonadati</taxon>
        <taxon>Bacteroidota</taxon>
        <taxon>Chitinophagia</taxon>
        <taxon>Chitinophagales</taxon>
        <taxon>Chitinophagaceae</taxon>
        <taxon>Arachidicoccus</taxon>
    </lineage>
</organism>
<comment type="subunit">
    <text evidence="8">Homodimer.</text>
</comment>
<dbReference type="PANTHER" id="PTHR42836:SF1">
    <property type="entry name" value="7-CARBOXY-7-DEAZAGUANINE SYNTHASE"/>
    <property type="match status" value="1"/>
</dbReference>
<evidence type="ECO:0000256" key="5">
    <source>
        <dbReference type="ARBA" id="ARBA00023004"/>
    </source>
</evidence>
<comment type="function">
    <text evidence="8">Catalyzes the complex heterocyclic radical-mediated conversion of 6-carboxy-5,6,7,8-tetrahydropterin (CPH4) to 7-carboxy-7-deazaguanine (CDG), a step common to the biosynthetic pathways of all 7-deazapurine-containing compounds.</text>
</comment>
<feature type="binding site" evidence="8">
    <location>
        <position position="56"/>
    </location>
    <ligand>
        <name>[4Fe-4S] cluster</name>
        <dbReference type="ChEBI" id="CHEBI:49883"/>
        <note>4Fe-4S-S-AdoMet</note>
    </ligand>
</feature>
<dbReference type="HAMAP" id="MF_00917">
    <property type="entry name" value="QueE"/>
    <property type="match status" value="1"/>
</dbReference>
<feature type="binding site" evidence="8">
    <location>
        <position position="247"/>
    </location>
    <ligand>
        <name>substrate</name>
    </ligand>
</feature>
<feature type="binding site" evidence="8">
    <location>
        <position position="53"/>
    </location>
    <ligand>
        <name>[4Fe-4S] cluster</name>
        <dbReference type="ChEBI" id="CHEBI:49883"/>
        <note>4Fe-4S-S-AdoMet</note>
    </ligand>
</feature>
<dbReference type="GO" id="GO:0016840">
    <property type="term" value="F:carbon-nitrogen lyase activity"/>
    <property type="evidence" value="ECO:0007669"/>
    <property type="project" value="UniProtKB-UniRule"/>
</dbReference>
<evidence type="ECO:0000313" key="11">
    <source>
        <dbReference type="Proteomes" id="UP000199041"/>
    </source>
</evidence>
<dbReference type="PANTHER" id="PTHR42836">
    <property type="entry name" value="7-CARBOXY-7-DEAZAGUANINE SYNTHASE"/>
    <property type="match status" value="1"/>
</dbReference>
<dbReference type="SFLD" id="SFLDS00029">
    <property type="entry name" value="Radical_SAM"/>
    <property type="match status" value="1"/>
</dbReference>
<feature type="binding site" evidence="8">
    <location>
        <position position="119"/>
    </location>
    <ligand>
        <name>substrate</name>
    </ligand>
</feature>
<reference evidence="10 11" key="1">
    <citation type="submission" date="2016-10" db="EMBL/GenBank/DDBJ databases">
        <authorList>
            <person name="de Groot N.N."/>
        </authorList>
    </citation>
    <scope>NUCLEOTIDE SEQUENCE [LARGE SCALE GENOMIC DNA]</scope>
    <source>
        <strain evidence="10 11">Vu-144</strain>
    </source>
</reference>
<feature type="binding site" evidence="8">
    <location>
        <begin position="162"/>
        <end position="164"/>
    </location>
    <ligand>
        <name>S-adenosyl-L-methionine</name>
        <dbReference type="ChEBI" id="CHEBI:59789"/>
    </ligand>
</feature>
<evidence type="ECO:0000256" key="2">
    <source>
        <dbReference type="ARBA" id="ARBA00022691"/>
    </source>
</evidence>
<dbReference type="Gene3D" id="3.20.20.70">
    <property type="entry name" value="Aldolase class I"/>
    <property type="match status" value="1"/>
</dbReference>
<comment type="cofactor">
    <cofactor evidence="8">
        <name>[4Fe-4S] cluster</name>
        <dbReference type="ChEBI" id="CHEBI:49883"/>
    </cofactor>
    <text evidence="8">Binds 1 [4Fe-4S] cluster. The cluster is coordinated with 3 cysteines and an exchangeable S-adenosyl-L-methionine.</text>
</comment>
<evidence type="ECO:0000256" key="4">
    <source>
        <dbReference type="ARBA" id="ARBA00022842"/>
    </source>
</evidence>
<keyword evidence="8" id="KW-0671">Queuosine biosynthesis</keyword>
<dbReference type="InterPro" id="IPR058240">
    <property type="entry name" value="rSAM_sf"/>
</dbReference>
<keyword evidence="11" id="KW-1185">Reference proteome</keyword>
<dbReference type="UniPathway" id="UPA00391"/>
<dbReference type="GO" id="GO:0008616">
    <property type="term" value="P:tRNA queuosine(34) biosynthetic process"/>
    <property type="evidence" value="ECO:0007669"/>
    <property type="project" value="UniProtKB-UniRule"/>
</dbReference>
<protein>
    <recommendedName>
        <fullName evidence="8">7-carboxy-7-deazaguanine synthase</fullName>
        <shortName evidence="8">CDG synthase</shortName>
        <ecNumber evidence="8">4.3.99.3</ecNumber>
    </recommendedName>
    <alternativeName>
        <fullName evidence="8">Queuosine biosynthesis protein QueE</fullName>
    </alternativeName>
</protein>
<comment type="cofactor">
    <cofactor evidence="8">
        <name>S-adenosyl-L-methionine</name>
        <dbReference type="ChEBI" id="CHEBI:59789"/>
    </cofactor>
    <text evidence="8">Binds 1 S-adenosyl-L-methionine per subunit.</text>
</comment>
<dbReference type="InterPro" id="IPR007197">
    <property type="entry name" value="rSAM"/>
</dbReference>
<dbReference type="EC" id="4.3.99.3" evidence="8"/>
<keyword evidence="5 8" id="KW-0408">Iron</keyword>
<keyword evidence="4 8" id="KW-0460">Magnesium</keyword>
<dbReference type="Proteomes" id="UP000199041">
    <property type="component" value="Unassembled WGS sequence"/>
</dbReference>
<dbReference type="STRING" id="551991.SAMN05192529_10533"/>
<comment type="catalytic activity">
    <reaction evidence="8">
        <text>6-carboxy-5,6,7,8-tetrahydropterin + H(+) = 7-carboxy-7-carbaguanine + NH4(+)</text>
        <dbReference type="Rhea" id="RHEA:27974"/>
        <dbReference type="ChEBI" id="CHEBI:15378"/>
        <dbReference type="ChEBI" id="CHEBI:28938"/>
        <dbReference type="ChEBI" id="CHEBI:61032"/>
        <dbReference type="ChEBI" id="CHEBI:61036"/>
        <dbReference type="EC" id="4.3.99.3"/>
    </reaction>
</comment>
<feature type="binding site" evidence="8">
    <location>
        <position position="121"/>
    </location>
    <ligand>
        <name>S-adenosyl-L-methionine</name>
        <dbReference type="ChEBI" id="CHEBI:59789"/>
    </ligand>
</feature>
<feature type="binding site" evidence="8">
    <location>
        <begin position="30"/>
        <end position="32"/>
    </location>
    <ligand>
        <name>substrate</name>
    </ligand>
</feature>
<dbReference type="GO" id="GO:0051539">
    <property type="term" value="F:4 iron, 4 sulfur cluster binding"/>
    <property type="evidence" value="ECO:0007669"/>
    <property type="project" value="UniProtKB-UniRule"/>
</dbReference>
<dbReference type="EMBL" id="FNQY01000005">
    <property type="protein sequence ID" value="SDZ95896.1"/>
    <property type="molecule type" value="Genomic_DNA"/>
</dbReference>
<keyword evidence="2 8" id="KW-0949">S-adenosyl-L-methionine</keyword>
<dbReference type="GO" id="GO:1904047">
    <property type="term" value="F:S-adenosyl-L-methionine binding"/>
    <property type="evidence" value="ECO:0007669"/>
    <property type="project" value="UniProtKB-UniRule"/>
</dbReference>
<comment type="similarity">
    <text evidence="8">Belongs to the radical SAM superfamily. 7-carboxy-7-deazaguanine synthase family.</text>
</comment>
<evidence type="ECO:0000259" key="9">
    <source>
        <dbReference type="PROSITE" id="PS51918"/>
    </source>
</evidence>
<gene>
    <name evidence="8" type="primary">queE</name>
    <name evidence="10" type="ORF">SAMN05192529_10533</name>
</gene>
<accession>A0A1H3X926</accession>
<evidence type="ECO:0000256" key="6">
    <source>
        <dbReference type="ARBA" id="ARBA00023014"/>
    </source>
</evidence>
<evidence type="ECO:0000256" key="3">
    <source>
        <dbReference type="ARBA" id="ARBA00022723"/>
    </source>
</evidence>
<dbReference type="PROSITE" id="PS51918">
    <property type="entry name" value="RADICAL_SAM"/>
    <property type="match status" value="1"/>
</dbReference>
<dbReference type="AlphaFoldDB" id="A0A1H3X926"/>
<keyword evidence="6 8" id="KW-0411">Iron-sulfur</keyword>
<dbReference type="SUPFAM" id="SSF102114">
    <property type="entry name" value="Radical SAM enzymes"/>
    <property type="match status" value="1"/>
</dbReference>
<comment type="caution">
    <text evidence="8">Lacks conserved residue(s) required for the propagation of feature annotation.</text>
</comment>
<dbReference type="InterPro" id="IPR024924">
    <property type="entry name" value="7-CO-7-deazaguanine_synth-like"/>
</dbReference>
<feature type="binding site" evidence="8">
    <location>
        <position position="45"/>
    </location>
    <ligand>
        <name>substrate</name>
    </ligand>
</feature>
<dbReference type="PIRSF" id="PIRSF000370">
    <property type="entry name" value="QueE"/>
    <property type="match status" value="1"/>
</dbReference>
<feature type="domain" description="Radical SAM core" evidence="9">
    <location>
        <begin position="36"/>
        <end position="247"/>
    </location>
</feature>
<name>A0A1H3X926_9BACT</name>
<sequence length="247" mass="27285">MSEVAMERAELQIQIDAGKSLPVMEAFYTLQGEGNYQGRAAYFIRLGGCDVGCVWCDVKESWDAELHPVKTVEQIVQDAIQEILSDIKAAEIASGAESMEALGDAAGTDMIRGCIVVVTGGEPLMYELGPLTKALHAAGFRVHIETSGAYPLSGEIDWVCVSPKKFKAPLPEVISRAQELKVVVFNKSDFLWAEQHAAQVSPDCKLYLQPEWSKEKQMLPLMIDYVKTHPLSTWSLCVQVHKYINVP</sequence>
<evidence type="ECO:0000256" key="7">
    <source>
        <dbReference type="ARBA" id="ARBA00023239"/>
    </source>
</evidence>
<comment type="pathway">
    <text evidence="8">Purine metabolism; 7-cyano-7-deazaguanine biosynthesis.</text>
</comment>
<keyword evidence="1 8" id="KW-0004">4Fe-4S</keyword>
<evidence type="ECO:0000256" key="8">
    <source>
        <dbReference type="HAMAP-Rule" id="MF_00917"/>
    </source>
</evidence>
<feature type="binding site" evidence="8">
    <location>
        <begin position="55"/>
        <end position="57"/>
    </location>
    <ligand>
        <name>S-adenosyl-L-methionine</name>
        <dbReference type="ChEBI" id="CHEBI:59789"/>
    </ligand>
</feature>
<evidence type="ECO:0000256" key="1">
    <source>
        <dbReference type="ARBA" id="ARBA00022485"/>
    </source>
</evidence>
<evidence type="ECO:0000313" key="10">
    <source>
        <dbReference type="EMBL" id="SDZ95896.1"/>
    </source>
</evidence>
<keyword evidence="3 8" id="KW-0479">Metal-binding</keyword>
<feature type="binding site" evidence="8">
    <location>
        <position position="49"/>
    </location>
    <ligand>
        <name>[4Fe-4S] cluster</name>
        <dbReference type="ChEBI" id="CHEBI:49883"/>
        <note>4Fe-4S-S-AdoMet</note>
    </ligand>
</feature>
<keyword evidence="7 8" id="KW-0456">Lyase</keyword>
<comment type="cofactor">
    <cofactor evidence="8">
        <name>Mg(2+)</name>
        <dbReference type="ChEBI" id="CHEBI:18420"/>
    </cofactor>
</comment>
<proteinExistence type="inferred from homology"/>
<dbReference type="GO" id="GO:0000287">
    <property type="term" value="F:magnesium ion binding"/>
    <property type="evidence" value="ECO:0007669"/>
    <property type="project" value="UniProtKB-UniRule"/>
</dbReference>
<dbReference type="InterPro" id="IPR013785">
    <property type="entry name" value="Aldolase_TIM"/>
</dbReference>